<evidence type="ECO:0000313" key="2">
    <source>
        <dbReference type="Proteomes" id="UP000823772"/>
    </source>
</evidence>
<reference evidence="1" key="1">
    <citation type="submission" date="2020-10" db="EMBL/GenBank/DDBJ databases">
        <authorList>
            <person name="Gilroy R."/>
        </authorList>
    </citation>
    <scope>NUCLEOTIDE SEQUENCE</scope>
    <source>
        <strain evidence="1">B3-2255</strain>
    </source>
</reference>
<name>A0A9D9NQJ8_9BACT</name>
<sequence>MVSGTITVKHDGDKYDIVFDTVDDMGFTIKGEYHGTLPEFTDRSDEVHFGPGSIEPSVP</sequence>
<comment type="caution">
    <text evidence="1">The sequence shown here is derived from an EMBL/GenBank/DDBJ whole genome shotgun (WGS) entry which is preliminary data.</text>
</comment>
<dbReference type="AlphaFoldDB" id="A0A9D9NQJ8"/>
<accession>A0A9D9NQJ8</accession>
<proteinExistence type="predicted"/>
<organism evidence="1 2">
    <name type="scientific">Candidatus Merdivivens faecigallinarum</name>
    <dbReference type="NCBI Taxonomy" id="2840871"/>
    <lineage>
        <taxon>Bacteria</taxon>
        <taxon>Pseudomonadati</taxon>
        <taxon>Bacteroidota</taxon>
        <taxon>Bacteroidia</taxon>
        <taxon>Bacteroidales</taxon>
        <taxon>Muribaculaceae</taxon>
        <taxon>Muribaculaceae incertae sedis</taxon>
        <taxon>Candidatus Merdivivens</taxon>
    </lineage>
</organism>
<protein>
    <submittedName>
        <fullName evidence="1">Uncharacterized protein</fullName>
    </submittedName>
</protein>
<gene>
    <name evidence="1" type="ORF">IAC87_06100</name>
</gene>
<evidence type="ECO:0000313" key="1">
    <source>
        <dbReference type="EMBL" id="MBO8482101.1"/>
    </source>
</evidence>
<dbReference type="EMBL" id="JADILY010000127">
    <property type="protein sequence ID" value="MBO8482101.1"/>
    <property type="molecule type" value="Genomic_DNA"/>
</dbReference>
<reference evidence="1" key="2">
    <citation type="journal article" date="2021" name="PeerJ">
        <title>Extensive microbial diversity within the chicken gut microbiome revealed by metagenomics and culture.</title>
        <authorList>
            <person name="Gilroy R."/>
            <person name="Ravi A."/>
            <person name="Getino M."/>
            <person name="Pursley I."/>
            <person name="Horton D.L."/>
            <person name="Alikhan N.F."/>
            <person name="Baker D."/>
            <person name="Gharbi K."/>
            <person name="Hall N."/>
            <person name="Watson M."/>
            <person name="Adriaenssens E.M."/>
            <person name="Foster-Nyarko E."/>
            <person name="Jarju S."/>
            <person name="Secka A."/>
            <person name="Antonio M."/>
            <person name="Oren A."/>
            <person name="Chaudhuri R.R."/>
            <person name="La Ragione R."/>
            <person name="Hildebrand F."/>
            <person name="Pallen M.J."/>
        </authorList>
    </citation>
    <scope>NUCLEOTIDE SEQUENCE</scope>
    <source>
        <strain evidence="1">B3-2255</strain>
    </source>
</reference>
<dbReference type="Proteomes" id="UP000823772">
    <property type="component" value="Unassembled WGS sequence"/>
</dbReference>